<dbReference type="InterPro" id="IPR035914">
    <property type="entry name" value="Sperma_CUB_dom_sf"/>
</dbReference>
<name>A0A444UZ91_ACIRT</name>
<evidence type="ECO:0000259" key="4">
    <source>
        <dbReference type="PROSITE" id="PS01180"/>
    </source>
</evidence>
<dbReference type="SUPFAM" id="SSF49854">
    <property type="entry name" value="Spermadhesin, CUB domain"/>
    <property type="match status" value="1"/>
</dbReference>
<dbReference type="CDD" id="cd00041">
    <property type="entry name" value="CUB"/>
    <property type="match status" value="1"/>
</dbReference>
<dbReference type="PANTHER" id="PTHR24251:SF24">
    <property type="entry name" value="PROCOLLAGEN C-ENDOPEPTIDASE ENHANCER 1"/>
    <property type="match status" value="1"/>
</dbReference>
<evidence type="ECO:0000256" key="2">
    <source>
        <dbReference type="ARBA" id="ARBA00023157"/>
    </source>
</evidence>
<evidence type="ECO:0000256" key="3">
    <source>
        <dbReference type="PROSITE-ProRule" id="PRU00059"/>
    </source>
</evidence>
<dbReference type="Pfam" id="PF00431">
    <property type="entry name" value="CUB"/>
    <property type="match status" value="1"/>
</dbReference>
<keyword evidence="2" id="KW-1015">Disulfide bond</keyword>
<comment type="caution">
    <text evidence="5">The sequence shown here is derived from an EMBL/GenBank/DDBJ whole genome shotgun (WGS) entry which is preliminary data.</text>
</comment>
<comment type="caution">
    <text evidence="3">Lacks conserved residue(s) required for the propagation of feature annotation.</text>
</comment>
<dbReference type="FunFam" id="2.60.120.290:FF:000005">
    <property type="entry name" value="Procollagen C-endopeptidase enhancer 1"/>
    <property type="match status" value="1"/>
</dbReference>
<keyword evidence="1" id="KW-0677">Repeat</keyword>
<protein>
    <submittedName>
        <fullName evidence="5">Procollagen C-endopeptidase enhancer 2</fullName>
    </submittedName>
</protein>
<sequence>MMFSVSLCLRPVFLCGGEHVAESGFIASEGFPSHYKPNSKCTWYITVPEGNVVMLSFRIFDLEADPQCRYDFLEVYNGHAHTSQRLGRFCGTFRPGALISTSNKMMVEMVSDSETTGRGFIVAFSAGKPHVDGTARKP</sequence>
<gene>
    <name evidence="5" type="ORF">EOD39_19045</name>
</gene>
<evidence type="ECO:0000313" key="6">
    <source>
        <dbReference type="Proteomes" id="UP000289886"/>
    </source>
</evidence>
<evidence type="ECO:0000256" key="1">
    <source>
        <dbReference type="ARBA" id="ARBA00022737"/>
    </source>
</evidence>
<dbReference type="InterPro" id="IPR000859">
    <property type="entry name" value="CUB_dom"/>
</dbReference>
<keyword evidence="6" id="KW-1185">Reference proteome</keyword>
<organism evidence="5 6">
    <name type="scientific">Acipenser ruthenus</name>
    <name type="common">Sterlet sturgeon</name>
    <dbReference type="NCBI Taxonomy" id="7906"/>
    <lineage>
        <taxon>Eukaryota</taxon>
        <taxon>Metazoa</taxon>
        <taxon>Chordata</taxon>
        <taxon>Craniata</taxon>
        <taxon>Vertebrata</taxon>
        <taxon>Euteleostomi</taxon>
        <taxon>Actinopterygii</taxon>
        <taxon>Chondrostei</taxon>
        <taxon>Acipenseriformes</taxon>
        <taxon>Acipenseridae</taxon>
        <taxon>Acipenser</taxon>
    </lineage>
</organism>
<dbReference type="AlphaFoldDB" id="A0A444UZ91"/>
<dbReference type="GO" id="GO:0005518">
    <property type="term" value="F:collagen binding"/>
    <property type="evidence" value="ECO:0007669"/>
    <property type="project" value="TreeGrafter"/>
</dbReference>
<proteinExistence type="predicted"/>
<feature type="domain" description="CUB" evidence="4">
    <location>
        <begin position="15"/>
        <end position="127"/>
    </location>
</feature>
<dbReference type="GO" id="GO:0005615">
    <property type="term" value="C:extracellular space"/>
    <property type="evidence" value="ECO:0007669"/>
    <property type="project" value="TreeGrafter"/>
</dbReference>
<dbReference type="PROSITE" id="PS01180">
    <property type="entry name" value="CUB"/>
    <property type="match status" value="1"/>
</dbReference>
<dbReference type="Gene3D" id="2.60.120.290">
    <property type="entry name" value="Spermadhesin, CUB domain"/>
    <property type="match status" value="1"/>
</dbReference>
<dbReference type="GO" id="GO:0006508">
    <property type="term" value="P:proteolysis"/>
    <property type="evidence" value="ECO:0007669"/>
    <property type="project" value="TreeGrafter"/>
</dbReference>
<dbReference type="GO" id="GO:0016504">
    <property type="term" value="F:peptidase activator activity"/>
    <property type="evidence" value="ECO:0007669"/>
    <property type="project" value="TreeGrafter"/>
</dbReference>
<dbReference type="EMBL" id="SCEB01004563">
    <property type="protein sequence ID" value="RXM93464.1"/>
    <property type="molecule type" value="Genomic_DNA"/>
</dbReference>
<reference evidence="5 6" key="1">
    <citation type="submission" date="2019-01" db="EMBL/GenBank/DDBJ databases">
        <title>Draft Genome and Complete Hox-Cluster Characterization of the Sterlet Sturgeon (Acipenser ruthenus).</title>
        <authorList>
            <person name="Wei Q."/>
        </authorList>
    </citation>
    <scope>NUCLEOTIDE SEQUENCE [LARGE SCALE GENOMIC DNA]</scope>
    <source>
        <strain evidence="5">WHYD16114868_AA</strain>
        <tissue evidence="5">Blood</tissue>
    </source>
</reference>
<dbReference type="PANTHER" id="PTHR24251">
    <property type="entry name" value="OVOCHYMASE-RELATED"/>
    <property type="match status" value="1"/>
</dbReference>
<dbReference type="Proteomes" id="UP000289886">
    <property type="component" value="Unassembled WGS sequence"/>
</dbReference>
<accession>A0A444UZ91</accession>
<dbReference type="SMART" id="SM00042">
    <property type="entry name" value="CUB"/>
    <property type="match status" value="1"/>
</dbReference>
<evidence type="ECO:0000313" key="5">
    <source>
        <dbReference type="EMBL" id="RXM93464.1"/>
    </source>
</evidence>